<dbReference type="GO" id="GO:0003677">
    <property type="term" value="F:DNA binding"/>
    <property type="evidence" value="ECO:0007669"/>
    <property type="project" value="InterPro"/>
</dbReference>
<evidence type="ECO:0000313" key="3">
    <source>
        <dbReference type="Proteomes" id="UP000295578"/>
    </source>
</evidence>
<feature type="domain" description="HTH cro/C1-type" evidence="1">
    <location>
        <begin position="15"/>
        <end position="69"/>
    </location>
</feature>
<dbReference type="SMART" id="SM00530">
    <property type="entry name" value="HTH_XRE"/>
    <property type="match status" value="1"/>
</dbReference>
<dbReference type="PROSITE" id="PS50943">
    <property type="entry name" value="HTH_CROC1"/>
    <property type="match status" value="1"/>
</dbReference>
<name>A0A4R5AQC7_9ACTN</name>
<accession>A0A4R5AQC7</accession>
<evidence type="ECO:0000259" key="1">
    <source>
        <dbReference type="PROSITE" id="PS50943"/>
    </source>
</evidence>
<gene>
    <name evidence="2" type="ORF">E1293_28775</name>
</gene>
<sequence length="293" mass="33259">MPSPYVRRRQLAVEIRKLRESRGLTADGLAGLMFYNRAKISRLENAQRRPDLTEIMDILDALQITGSQYDRICQLAREAAQKGWWDRYGMTVGPRQKIAADLEYNATLVRSYDQTAMPGALQCRPFIEALIKLDEGQMSRDYQPERMTEARERRQQELLRQDGPSYETILDECVIHRLAVRPEVMATQLRHMISTVTERQSINVRVLLHNACIPGGLPPQSSFYLYTFSEPGDPPIAVVDTVTADLILTQHGELARYNVMYDRLRKAALSSEDSIAFLERVANRVTSQAGSGA</sequence>
<dbReference type="Gene3D" id="1.10.260.40">
    <property type="entry name" value="lambda repressor-like DNA-binding domains"/>
    <property type="match status" value="1"/>
</dbReference>
<evidence type="ECO:0000313" key="2">
    <source>
        <dbReference type="EMBL" id="TDD75091.1"/>
    </source>
</evidence>
<dbReference type="CDD" id="cd00093">
    <property type="entry name" value="HTH_XRE"/>
    <property type="match status" value="1"/>
</dbReference>
<dbReference type="OrthoDB" id="5177725at2"/>
<organism evidence="2 3">
    <name type="scientific">Actinomadura darangshiensis</name>
    <dbReference type="NCBI Taxonomy" id="705336"/>
    <lineage>
        <taxon>Bacteria</taxon>
        <taxon>Bacillati</taxon>
        <taxon>Actinomycetota</taxon>
        <taxon>Actinomycetes</taxon>
        <taxon>Streptosporangiales</taxon>
        <taxon>Thermomonosporaceae</taxon>
        <taxon>Actinomadura</taxon>
    </lineage>
</organism>
<dbReference type="Pfam" id="PF19054">
    <property type="entry name" value="DUF5753"/>
    <property type="match status" value="1"/>
</dbReference>
<comment type="caution">
    <text evidence="2">The sequence shown here is derived from an EMBL/GenBank/DDBJ whole genome shotgun (WGS) entry which is preliminary data.</text>
</comment>
<reference evidence="2 3" key="1">
    <citation type="submission" date="2019-03" db="EMBL/GenBank/DDBJ databases">
        <title>Draft genome sequences of novel Actinobacteria.</title>
        <authorList>
            <person name="Sahin N."/>
            <person name="Ay H."/>
            <person name="Saygin H."/>
        </authorList>
    </citation>
    <scope>NUCLEOTIDE SEQUENCE [LARGE SCALE GENOMIC DNA]</scope>
    <source>
        <strain evidence="2 3">DSM 45941</strain>
    </source>
</reference>
<dbReference type="InterPro" id="IPR001387">
    <property type="entry name" value="Cro/C1-type_HTH"/>
</dbReference>
<dbReference type="InterPro" id="IPR043917">
    <property type="entry name" value="DUF5753"/>
</dbReference>
<keyword evidence="3" id="KW-1185">Reference proteome</keyword>
<dbReference type="InterPro" id="IPR010982">
    <property type="entry name" value="Lambda_DNA-bd_dom_sf"/>
</dbReference>
<dbReference type="EMBL" id="SMKY01000159">
    <property type="protein sequence ID" value="TDD75091.1"/>
    <property type="molecule type" value="Genomic_DNA"/>
</dbReference>
<dbReference type="Proteomes" id="UP000295578">
    <property type="component" value="Unassembled WGS sequence"/>
</dbReference>
<dbReference type="SUPFAM" id="SSF47413">
    <property type="entry name" value="lambda repressor-like DNA-binding domains"/>
    <property type="match status" value="1"/>
</dbReference>
<protein>
    <submittedName>
        <fullName evidence="2">XRE family transcriptional regulator</fullName>
    </submittedName>
</protein>
<dbReference type="Pfam" id="PF13560">
    <property type="entry name" value="HTH_31"/>
    <property type="match status" value="1"/>
</dbReference>
<dbReference type="RefSeq" id="WP_132200624.1">
    <property type="nucleotide sequence ID" value="NZ_SMKY01000159.1"/>
</dbReference>
<proteinExistence type="predicted"/>
<dbReference type="AlphaFoldDB" id="A0A4R5AQC7"/>